<comment type="caution">
    <text evidence="2">The sequence shown here is derived from an EMBL/GenBank/DDBJ whole genome shotgun (WGS) entry which is preliminary data.</text>
</comment>
<dbReference type="InterPro" id="IPR012341">
    <property type="entry name" value="6hp_glycosidase-like_sf"/>
</dbReference>
<feature type="region of interest" description="Disordered" evidence="1">
    <location>
        <begin position="125"/>
        <end position="187"/>
    </location>
</feature>
<dbReference type="Proteomes" id="UP000562352">
    <property type="component" value="Unassembled WGS sequence"/>
</dbReference>
<evidence type="ECO:0000313" key="2">
    <source>
        <dbReference type="EMBL" id="MBB5966080.1"/>
    </source>
</evidence>
<evidence type="ECO:0008006" key="4">
    <source>
        <dbReference type="Google" id="ProtNLM"/>
    </source>
</evidence>
<evidence type="ECO:0000313" key="3">
    <source>
        <dbReference type="Proteomes" id="UP000562352"/>
    </source>
</evidence>
<dbReference type="Gene3D" id="1.50.10.10">
    <property type="match status" value="1"/>
</dbReference>
<evidence type="ECO:0000256" key="1">
    <source>
        <dbReference type="SAM" id="MobiDB-lite"/>
    </source>
</evidence>
<feature type="compositionally biased region" description="Basic residues" evidence="1">
    <location>
        <begin position="161"/>
        <end position="176"/>
    </location>
</feature>
<proteinExistence type="predicted"/>
<protein>
    <recommendedName>
        <fullName evidence="4">Lanthionine synthetase C-like protein</fullName>
    </recommendedName>
</protein>
<organism evidence="2 3">
    <name type="scientific">Planomonospora venezuelensis</name>
    <dbReference type="NCBI Taxonomy" id="1999"/>
    <lineage>
        <taxon>Bacteria</taxon>
        <taxon>Bacillati</taxon>
        <taxon>Actinomycetota</taxon>
        <taxon>Actinomycetes</taxon>
        <taxon>Streptosporangiales</taxon>
        <taxon>Streptosporangiaceae</taxon>
        <taxon>Planomonospora</taxon>
    </lineage>
</organism>
<dbReference type="GO" id="GO:0031179">
    <property type="term" value="P:peptide modification"/>
    <property type="evidence" value="ECO:0007669"/>
    <property type="project" value="InterPro"/>
</dbReference>
<dbReference type="SUPFAM" id="SSF158745">
    <property type="entry name" value="LanC-like"/>
    <property type="match status" value="1"/>
</dbReference>
<reference evidence="2 3" key="1">
    <citation type="submission" date="2020-08" db="EMBL/GenBank/DDBJ databases">
        <title>Genomic Encyclopedia of Type Strains, Phase III (KMG-III): the genomes of soil and plant-associated and newly described type strains.</title>
        <authorList>
            <person name="Whitman W."/>
        </authorList>
    </citation>
    <scope>NUCLEOTIDE SEQUENCE [LARGE SCALE GENOMIC DNA]</scope>
    <source>
        <strain evidence="2 3">CECT 3303</strain>
    </source>
</reference>
<sequence length="209" mass="22263">MSMDRTRPPGARAESPLTAAIMAGHWIRSAAVDDGRGRHWRANPDARGRSAAAGGPASLYAGAAGIVLFFLELAAATGHEAYLEDARAGARYLAATWRDRPDLTLYHGLTGTVFTLAQAARRRGRPGVPVRYGRHGLPAGPPVRRHRRPVLPGGRATGGRLRPHGQRRHRQVRRRPAPPPAGTRPALPGVLLRIGRGGADVLRAVPGDG</sequence>
<dbReference type="EMBL" id="JACHJJ010000021">
    <property type="protein sequence ID" value="MBB5966080.1"/>
    <property type="molecule type" value="Genomic_DNA"/>
</dbReference>
<dbReference type="AlphaFoldDB" id="A0A841D817"/>
<dbReference type="InterPro" id="IPR007822">
    <property type="entry name" value="LANC-like"/>
</dbReference>
<dbReference type="GO" id="GO:0005975">
    <property type="term" value="P:carbohydrate metabolic process"/>
    <property type="evidence" value="ECO:0007669"/>
    <property type="project" value="InterPro"/>
</dbReference>
<keyword evidence="3" id="KW-1185">Reference proteome</keyword>
<dbReference type="Pfam" id="PF05147">
    <property type="entry name" value="LANC_like"/>
    <property type="match status" value="1"/>
</dbReference>
<name>A0A841D817_PLAVE</name>
<gene>
    <name evidence="2" type="ORF">FHS22_005371</name>
</gene>
<accession>A0A841D817</accession>